<comment type="function">
    <text evidence="7">Allows the formation of correctly charged Gln-tRNA(Gln) through the transamidation of misacylated Glu-tRNA(Gln) in organisms which lack glutaminyl-tRNA synthetase. The reaction takes place in the presence of glutamine and ATP through an activated gamma-phospho-Glu-tRNA(Gln).</text>
</comment>
<dbReference type="InterPro" id="IPR023631">
    <property type="entry name" value="Amidase_dom"/>
</dbReference>
<evidence type="ECO:0000256" key="7">
    <source>
        <dbReference type="HAMAP-Rule" id="MF_00120"/>
    </source>
</evidence>
<sequence length="478" mass="52235">MKYLKKQKSLSEISDSLKRGTLKVSELTKEHLNRIEEIDEQIGAFLNVDKNGALAYADQLDKEIESGLEVGPLTGAQVSLKDAILLRGLPSTAGSKILRDYVASYDATVSERLKEQKVVFLGKNNMDEFAMGSSNENSAYKLVKNPHDIERIPGGSSGGSAAAVASGMVTFALGSDTGGSIRQPAAMCGVVGLKTTYGSVPRYGLMAMASSLDQIGPITTSVKDAALVFRAIAGHTDKDGTSYPNLGYSEDISILNEEKTKKLKIGVPKEYFGEGISDEIKESVNTVIDFYRKEGFEIKEVSLPSTKYALPVYYIVMPAEASTNLARYDGLRYGTRGGEEDVLVTYMRNRGEGFGPEVKRRIALGTFVLSAGYYDAYYLRAQKVRAVISQEFEKVFEDVDVLITPTTPTTAFKIGEKSGNPLEMYMSDILTIPANLAGIPAISIPVKGREDKLPIGFQIMGKHFREEDILSLGMYYER</sequence>
<comment type="catalytic activity">
    <reaction evidence="6 7">
        <text>L-glutamyl-tRNA(Gln) + L-glutamine + ATP + H2O = L-glutaminyl-tRNA(Gln) + L-glutamate + ADP + phosphate + H(+)</text>
        <dbReference type="Rhea" id="RHEA:17521"/>
        <dbReference type="Rhea" id="RHEA-COMP:9681"/>
        <dbReference type="Rhea" id="RHEA-COMP:9684"/>
        <dbReference type="ChEBI" id="CHEBI:15377"/>
        <dbReference type="ChEBI" id="CHEBI:15378"/>
        <dbReference type="ChEBI" id="CHEBI:29985"/>
        <dbReference type="ChEBI" id="CHEBI:30616"/>
        <dbReference type="ChEBI" id="CHEBI:43474"/>
        <dbReference type="ChEBI" id="CHEBI:58359"/>
        <dbReference type="ChEBI" id="CHEBI:78520"/>
        <dbReference type="ChEBI" id="CHEBI:78521"/>
        <dbReference type="ChEBI" id="CHEBI:456216"/>
        <dbReference type="EC" id="6.3.5.7"/>
    </reaction>
</comment>
<dbReference type="SUPFAM" id="SSF75304">
    <property type="entry name" value="Amidase signature (AS) enzymes"/>
    <property type="match status" value="1"/>
</dbReference>
<name>A0A2H0VJN9_9BACT</name>
<reference evidence="10" key="1">
    <citation type="submission" date="2017-09" db="EMBL/GenBank/DDBJ databases">
        <title>Depth-based differentiation of microbial function through sediment-hosted aquifers and enrichment of novel symbionts in the deep terrestrial subsurface.</title>
        <authorList>
            <person name="Probst A.J."/>
            <person name="Ladd B."/>
            <person name="Jarett J.K."/>
            <person name="Geller-Mcgrath D.E."/>
            <person name="Sieber C.M.K."/>
            <person name="Emerson J.B."/>
            <person name="Anantharaman K."/>
            <person name="Thomas B.C."/>
            <person name="Malmstrom R."/>
            <person name="Stieglmeier M."/>
            <person name="Klingl A."/>
            <person name="Woyke T."/>
            <person name="Ryan C.M."/>
            <person name="Banfield J.F."/>
        </authorList>
    </citation>
    <scope>NUCLEOTIDE SEQUENCE [LARGE SCALE GENOMIC DNA]</scope>
</reference>
<dbReference type="EC" id="6.3.5.7" evidence="7"/>
<keyword evidence="9" id="KW-0808">Transferase</keyword>
<dbReference type="InterPro" id="IPR036928">
    <property type="entry name" value="AS_sf"/>
</dbReference>
<keyword evidence="2 7" id="KW-0436">Ligase</keyword>
<dbReference type="EMBL" id="PFAG01000011">
    <property type="protein sequence ID" value="PIR98579.1"/>
    <property type="molecule type" value="Genomic_DNA"/>
</dbReference>
<dbReference type="GO" id="GO:0016740">
    <property type="term" value="F:transferase activity"/>
    <property type="evidence" value="ECO:0007669"/>
    <property type="project" value="UniProtKB-KW"/>
</dbReference>
<dbReference type="InterPro" id="IPR004412">
    <property type="entry name" value="GatA"/>
</dbReference>
<comment type="caution">
    <text evidence="9">The sequence shown here is derived from an EMBL/GenBank/DDBJ whole genome shotgun (WGS) entry which is preliminary data.</text>
</comment>
<dbReference type="Pfam" id="PF01425">
    <property type="entry name" value="Amidase"/>
    <property type="match status" value="1"/>
</dbReference>
<evidence type="ECO:0000259" key="8">
    <source>
        <dbReference type="Pfam" id="PF01425"/>
    </source>
</evidence>
<keyword evidence="3 7" id="KW-0547">Nucleotide-binding</keyword>
<dbReference type="InterPro" id="IPR000120">
    <property type="entry name" value="Amidase"/>
</dbReference>
<evidence type="ECO:0000256" key="3">
    <source>
        <dbReference type="ARBA" id="ARBA00022741"/>
    </source>
</evidence>
<feature type="domain" description="Amidase" evidence="8">
    <location>
        <begin position="26"/>
        <end position="470"/>
    </location>
</feature>
<feature type="active site" description="Charge relay system" evidence="7">
    <location>
        <position position="81"/>
    </location>
</feature>
<feature type="active site" description="Charge relay system" evidence="7">
    <location>
        <position position="156"/>
    </location>
</feature>
<organism evidence="9 10">
    <name type="scientific">Candidatus Colwellbacteria bacterium CG10_big_fil_rev_8_21_14_0_10_41_28</name>
    <dbReference type="NCBI Taxonomy" id="1974539"/>
    <lineage>
        <taxon>Bacteria</taxon>
        <taxon>Candidatus Colwelliibacteriota</taxon>
    </lineage>
</organism>
<comment type="similarity">
    <text evidence="1 7">Belongs to the amidase family. GatA subfamily.</text>
</comment>
<dbReference type="AlphaFoldDB" id="A0A2H0VJN9"/>
<dbReference type="PANTHER" id="PTHR11895">
    <property type="entry name" value="TRANSAMIDASE"/>
    <property type="match status" value="1"/>
</dbReference>
<evidence type="ECO:0000256" key="6">
    <source>
        <dbReference type="ARBA" id="ARBA00047407"/>
    </source>
</evidence>
<dbReference type="GO" id="GO:0006412">
    <property type="term" value="P:translation"/>
    <property type="evidence" value="ECO:0007669"/>
    <property type="project" value="UniProtKB-UniRule"/>
</dbReference>
<keyword evidence="4 7" id="KW-0067">ATP-binding</keyword>
<dbReference type="GO" id="GO:0030956">
    <property type="term" value="C:glutamyl-tRNA(Gln) amidotransferase complex"/>
    <property type="evidence" value="ECO:0007669"/>
    <property type="project" value="InterPro"/>
</dbReference>
<protein>
    <recommendedName>
        <fullName evidence="7">Glutamyl-tRNA(Gln) amidotransferase subunit A</fullName>
        <shortName evidence="7">Glu-ADT subunit A</shortName>
        <ecNumber evidence="7">6.3.5.7</ecNumber>
    </recommendedName>
</protein>
<evidence type="ECO:0000256" key="5">
    <source>
        <dbReference type="ARBA" id="ARBA00022917"/>
    </source>
</evidence>
<evidence type="ECO:0000256" key="4">
    <source>
        <dbReference type="ARBA" id="ARBA00022840"/>
    </source>
</evidence>
<gene>
    <name evidence="7 9" type="primary">gatA</name>
    <name evidence="9" type="ORF">COT88_00950</name>
</gene>
<dbReference type="Gene3D" id="3.90.1300.10">
    <property type="entry name" value="Amidase signature (AS) domain"/>
    <property type="match status" value="1"/>
</dbReference>
<comment type="subunit">
    <text evidence="7">Heterotrimer of A, B and C subunits.</text>
</comment>
<proteinExistence type="inferred from homology"/>
<evidence type="ECO:0000313" key="9">
    <source>
        <dbReference type="EMBL" id="PIR98579.1"/>
    </source>
</evidence>
<dbReference type="InterPro" id="IPR020556">
    <property type="entry name" value="Amidase_CS"/>
</dbReference>
<dbReference type="HAMAP" id="MF_00120">
    <property type="entry name" value="GatA"/>
    <property type="match status" value="1"/>
</dbReference>
<accession>A0A2H0VJN9</accession>
<dbReference type="NCBIfam" id="TIGR00132">
    <property type="entry name" value="gatA"/>
    <property type="match status" value="1"/>
</dbReference>
<dbReference type="PROSITE" id="PS00571">
    <property type="entry name" value="AMIDASES"/>
    <property type="match status" value="1"/>
</dbReference>
<keyword evidence="5 7" id="KW-0648">Protein biosynthesis</keyword>
<dbReference type="Proteomes" id="UP000230776">
    <property type="component" value="Unassembled WGS sequence"/>
</dbReference>
<evidence type="ECO:0000313" key="10">
    <source>
        <dbReference type="Proteomes" id="UP000230776"/>
    </source>
</evidence>
<evidence type="ECO:0000256" key="2">
    <source>
        <dbReference type="ARBA" id="ARBA00022598"/>
    </source>
</evidence>
<dbReference type="PANTHER" id="PTHR11895:SF151">
    <property type="entry name" value="GLUTAMYL-TRNA(GLN) AMIDOTRANSFERASE SUBUNIT A"/>
    <property type="match status" value="1"/>
</dbReference>
<evidence type="ECO:0000256" key="1">
    <source>
        <dbReference type="ARBA" id="ARBA00008069"/>
    </source>
</evidence>
<feature type="active site" description="Acyl-ester intermediate" evidence="7">
    <location>
        <position position="180"/>
    </location>
</feature>
<dbReference type="GO" id="GO:0005524">
    <property type="term" value="F:ATP binding"/>
    <property type="evidence" value="ECO:0007669"/>
    <property type="project" value="UniProtKB-KW"/>
</dbReference>
<dbReference type="GO" id="GO:0050567">
    <property type="term" value="F:glutaminyl-tRNA synthase (glutamine-hydrolyzing) activity"/>
    <property type="evidence" value="ECO:0007669"/>
    <property type="project" value="UniProtKB-UniRule"/>
</dbReference>